<name>A0ABU9WVB2_9MICC</name>
<sequence>MSGPALPPADGPHGSFPARRAVDPSRRVRVTAPQSSAAPAPQPPPLSRELEEQSEVGGLVLRSLMRSQLRLASTVAGAFLAAIGAVWALSSLAERLPWLPGLPLVWLLVGVLPYPAAILCGAVYNLAANRTEERFTELLEDRR</sequence>
<organism evidence="3 4">
    <name type="scientific">Sinomonas halotolerans</name>
    <dbReference type="NCBI Taxonomy" id="1644133"/>
    <lineage>
        <taxon>Bacteria</taxon>
        <taxon>Bacillati</taxon>
        <taxon>Actinomycetota</taxon>
        <taxon>Actinomycetes</taxon>
        <taxon>Micrococcales</taxon>
        <taxon>Micrococcaceae</taxon>
        <taxon>Sinomonas</taxon>
    </lineage>
</organism>
<dbReference type="Proteomes" id="UP001422074">
    <property type="component" value="Unassembled WGS sequence"/>
</dbReference>
<feature type="compositionally biased region" description="Pro residues" evidence="1">
    <location>
        <begin position="1"/>
        <end position="10"/>
    </location>
</feature>
<feature type="region of interest" description="Disordered" evidence="1">
    <location>
        <begin position="1"/>
        <end position="52"/>
    </location>
</feature>
<dbReference type="RefSeq" id="WP_345882528.1">
    <property type="nucleotide sequence ID" value="NZ_JBDFRB010000001.1"/>
</dbReference>
<feature type="transmembrane region" description="Helical" evidence="2">
    <location>
        <begin position="104"/>
        <end position="127"/>
    </location>
</feature>
<proteinExistence type="predicted"/>
<keyword evidence="2" id="KW-0812">Transmembrane</keyword>
<protein>
    <recommendedName>
        <fullName evidence="5">DUF485 domain-containing protein</fullName>
    </recommendedName>
</protein>
<accession>A0ABU9WVB2</accession>
<evidence type="ECO:0000313" key="3">
    <source>
        <dbReference type="EMBL" id="MEN2743112.1"/>
    </source>
</evidence>
<evidence type="ECO:0000256" key="2">
    <source>
        <dbReference type="SAM" id="Phobius"/>
    </source>
</evidence>
<dbReference type="EMBL" id="JBDFRB010000001">
    <property type="protein sequence ID" value="MEN2743112.1"/>
    <property type="molecule type" value="Genomic_DNA"/>
</dbReference>
<gene>
    <name evidence="3" type="ORF">ABCQ75_00995</name>
</gene>
<keyword evidence="2" id="KW-0472">Membrane</keyword>
<evidence type="ECO:0008006" key="5">
    <source>
        <dbReference type="Google" id="ProtNLM"/>
    </source>
</evidence>
<keyword evidence="2" id="KW-1133">Transmembrane helix</keyword>
<evidence type="ECO:0000313" key="4">
    <source>
        <dbReference type="Proteomes" id="UP001422074"/>
    </source>
</evidence>
<feature type="transmembrane region" description="Helical" evidence="2">
    <location>
        <begin position="71"/>
        <end position="92"/>
    </location>
</feature>
<reference evidence="3 4" key="1">
    <citation type="submission" date="2024-05" db="EMBL/GenBank/DDBJ databases">
        <title>Sinomonas sp. nov., isolated from a waste landfill.</title>
        <authorList>
            <person name="Zhao Y."/>
        </authorList>
    </citation>
    <scope>NUCLEOTIDE SEQUENCE [LARGE SCALE GENOMIC DNA]</scope>
    <source>
        <strain evidence="3 4">CCTCC AB2014300</strain>
    </source>
</reference>
<comment type="caution">
    <text evidence="3">The sequence shown here is derived from an EMBL/GenBank/DDBJ whole genome shotgun (WGS) entry which is preliminary data.</text>
</comment>
<keyword evidence="4" id="KW-1185">Reference proteome</keyword>
<evidence type="ECO:0000256" key="1">
    <source>
        <dbReference type="SAM" id="MobiDB-lite"/>
    </source>
</evidence>